<name>A0ABT3DUZ0_9XANT</name>
<organism evidence="2 3">
    <name type="scientific">Xanthomonas sacchari</name>
    <dbReference type="NCBI Taxonomy" id="56458"/>
    <lineage>
        <taxon>Bacteria</taxon>
        <taxon>Pseudomonadati</taxon>
        <taxon>Pseudomonadota</taxon>
        <taxon>Gammaproteobacteria</taxon>
        <taxon>Lysobacterales</taxon>
        <taxon>Lysobacteraceae</taxon>
        <taxon>Xanthomonas</taxon>
    </lineage>
</organism>
<proteinExistence type="predicted"/>
<keyword evidence="1" id="KW-0472">Membrane</keyword>
<evidence type="ECO:0000313" key="3">
    <source>
        <dbReference type="Proteomes" id="UP001320843"/>
    </source>
</evidence>
<sequence>MNDPSPNHPPLTPTTTKALERFRAASDCRLERYRAWERFYAVAETIICTLSRDRADIAYFLPYSFHVVPGGVAGGRDDLAVDVIFGNRPYDASGARVTDDVRPLRLHTENGASMRYERMDSGQVLCLLYPARAERTQSRVSLVLLERIRHPDQLNKRTLSRHLSYLAAYMAVTSLDGSPTFAQRARYAFIYLKCRYAIDGQMRPSRWSIGLRKLLWWVATVGCSGAVLFVLQRYLSSPK</sequence>
<evidence type="ECO:0000313" key="2">
    <source>
        <dbReference type="EMBL" id="MCW0399318.1"/>
    </source>
</evidence>
<dbReference type="RefSeq" id="WP_267122727.1">
    <property type="nucleotide sequence ID" value="NZ_JANFWR010000010.1"/>
</dbReference>
<feature type="transmembrane region" description="Helical" evidence="1">
    <location>
        <begin position="214"/>
        <end position="235"/>
    </location>
</feature>
<gene>
    <name evidence="2" type="ORF">NB700_001874</name>
</gene>
<comment type="caution">
    <text evidence="2">The sequence shown here is derived from an EMBL/GenBank/DDBJ whole genome shotgun (WGS) entry which is preliminary data.</text>
</comment>
<keyword evidence="1" id="KW-0812">Transmembrane</keyword>
<keyword evidence="3" id="KW-1185">Reference proteome</keyword>
<dbReference type="Proteomes" id="UP001320843">
    <property type="component" value="Unassembled WGS sequence"/>
</dbReference>
<protein>
    <submittedName>
        <fullName evidence="2">Uncharacterized protein</fullName>
    </submittedName>
</protein>
<dbReference type="EMBL" id="JANFWR010000010">
    <property type="protein sequence ID" value="MCW0399318.1"/>
    <property type="molecule type" value="Genomic_DNA"/>
</dbReference>
<accession>A0ABT3DUZ0</accession>
<reference evidence="2 3" key="1">
    <citation type="submission" date="2022-06" db="EMBL/GenBank/DDBJ databases">
        <title>Dynamics of rice microbiomes reveals core vertical transmitted seed endophytes.</title>
        <authorList>
            <person name="Liao K."/>
            <person name="Zhang X."/>
        </authorList>
    </citation>
    <scope>NUCLEOTIDE SEQUENCE [LARGE SCALE GENOMIC DNA]</scope>
    <source>
        <strain evidence="2 3">YT10-10-1</strain>
    </source>
</reference>
<evidence type="ECO:0000256" key="1">
    <source>
        <dbReference type="SAM" id="Phobius"/>
    </source>
</evidence>
<keyword evidence="1" id="KW-1133">Transmembrane helix</keyword>